<dbReference type="AlphaFoldDB" id="A0A0B0NK81"/>
<reference evidence="2" key="1">
    <citation type="submission" date="2014-09" db="EMBL/GenBank/DDBJ databases">
        <authorList>
            <person name="Mudge J."/>
            <person name="Ramaraj T."/>
            <person name="Lindquist I.E."/>
            <person name="Bharti A.K."/>
            <person name="Sundararajan A."/>
            <person name="Cameron C.T."/>
            <person name="Woodward J.E."/>
            <person name="May G.D."/>
            <person name="Brubaker C."/>
            <person name="Broadhvest J."/>
            <person name="Wilkins T.A."/>
        </authorList>
    </citation>
    <scope>NUCLEOTIDE SEQUENCE</scope>
    <source>
        <strain evidence="2">cv. AKA8401</strain>
    </source>
</reference>
<proteinExistence type="predicted"/>
<evidence type="ECO:0000313" key="1">
    <source>
        <dbReference type="EMBL" id="KHG13235.1"/>
    </source>
</evidence>
<protein>
    <submittedName>
        <fullName evidence="1">Uncharacterized protein</fullName>
    </submittedName>
</protein>
<dbReference type="EMBL" id="KN399156">
    <property type="protein sequence ID" value="KHG13235.1"/>
    <property type="molecule type" value="Genomic_DNA"/>
</dbReference>
<keyword evidence="2" id="KW-1185">Reference proteome</keyword>
<organism evidence="1 2">
    <name type="scientific">Gossypium arboreum</name>
    <name type="common">Tree cotton</name>
    <name type="synonym">Gossypium nanking</name>
    <dbReference type="NCBI Taxonomy" id="29729"/>
    <lineage>
        <taxon>Eukaryota</taxon>
        <taxon>Viridiplantae</taxon>
        <taxon>Streptophyta</taxon>
        <taxon>Embryophyta</taxon>
        <taxon>Tracheophyta</taxon>
        <taxon>Spermatophyta</taxon>
        <taxon>Magnoliopsida</taxon>
        <taxon>eudicotyledons</taxon>
        <taxon>Gunneridae</taxon>
        <taxon>Pentapetalae</taxon>
        <taxon>rosids</taxon>
        <taxon>malvids</taxon>
        <taxon>Malvales</taxon>
        <taxon>Malvaceae</taxon>
        <taxon>Malvoideae</taxon>
        <taxon>Gossypium</taxon>
    </lineage>
</organism>
<gene>
    <name evidence="1" type="ORF">F383_06955</name>
</gene>
<accession>A0A0B0NK81</accession>
<name>A0A0B0NK81_GOSAR</name>
<sequence length="19" mass="2191">MPYLQLSTSSKVPINNWIV</sequence>
<dbReference type="Proteomes" id="UP000032142">
    <property type="component" value="Unassembled WGS sequence"/>
</dbReference>
<evidence type="ECO:0000313" key="2">
    <source>
        <dbReference type="Proteomes" id="UP000032142"/>
    </source>
</evidence>